<dbReference type="AlphaFoldDB" id="A0A4S4L3Q3"/>
<evidence type="ECO:0000256" key="5">
    <source>
        <dbReference type="ARBA" id="ARBA00022723"/>
    </source>
</evidence>
<gene>
    <name evidence="11" type="ORF">EW145_g4912</name>
</gene>
<dbReference type="InterPro" id="IPR050121">
    <property type="entry name" value="Cytochrome_P450_monoxygenase"/>
</dbReference>
<dbReference type="CDD" id="cd11069">
    <property type="entry name" value="CYP_FUM15-like"/>
    <property type="match status" value="1"/>
</dbReference>
<keyword evidence="6 10" id="KW-0560">Oxidoreductase</keyword>
<keyword evidence="4 9" id="KW-0349">Heme</keyword>
<comment type="caution">
    <text evidence="11">The sequence shown here is derived from an EMBL/GenBank/DDBJ whole genome shotgun (WGS) entry which is preliminary data.</text>
</comment>
<dbReference type="GO" id="GO:0016705">
    <property type="term" value="F:oxidoreductase activity, acting on paired donors, with incorporation or reduction of molecular oxygen"/>
    <property type="evidence" value="ECO:0007669"/>
    <property type="project" value="InterPro"/>
</dbReference>
<dbReference type="GO" id="GO:0020037">
    <property type="term" value="F:heme binding"/>
    <property type="evidence" value="ECO:0007669"/>
    <property type="project" value="InterPro"/>
</dbReference>
<dbReference type="OrthoDB" id="1470350at2759"/>
<reference evidence="11 12" key="1">
    <citation type="submission" date="2019-02" db="EMBL/GenBank/DDBJ databases">
        <title>Genome sequencing of the rare red list fungi Phellinidium pouzarii.</title>
        <authorList>
            <person name="Buettner E."/>
            <person name="Kellner H."/>
        </authorList>
    </citation>
    <scope>NUCLEOTIDE SEQUENCE [LARGE SCALE GENOMIC DNA]</scope>
    <source>
        <strain evidence="11 12">DSM 108285</strain>
    </source>
</reference>
<dbReference type="Proteomes" id="UP000308199">
    <property type="component" value="Unassembled WGS sequence"/>
</dbReference>
<evidence type="ECO:0000256" key="7">
    <source>
        <dbReference type="ARBA" id="ARBA00023004"/>
    </source>
</evidence>
<evidence type="ECO:0000256" key="4">
    <source>
        <dbReference type="ARBA" id="ARBA00022617"/>
    </source>
</evidence>
<proteinExistence type="inferred from homology"/>
<feature type="binding site" description="axial binding residue" evidence="9">
    <location>
        <position position="525"/>
    </location>
    <ligand>
        <name>heme</name>
        <dbReference type="ChEBI" id="CHEBI:30413"/>
    </ligand>
    <ligandPart>
        <name>Fe</name>
        <dbReference type="ChEBI" id="CHEBI:18248"/>
    </ligandPart>
</feature>
<dbReference type="Gene3D" id="1.10.630.10">
    <property type="entry name" value="Cytochrome P450"/>
    <property type="match status" value="1"/>
</dbReference>
<dbReference type="GO" id="GO:0004497">
    <property type="term" value="F:monooxygenase activity"/>
    <property type="evidence" value="ECO:0007669"/>
    <property type="project" value="UniProtKB-KW"/>
</dbReference>
<evidence type="ECO:0000256" key="9">
    <source>
        <dbReference type="PIRSR" id="PIRSR602401-1"/>
    </source>
</evidence>
<evidence type="ECO:0000256" key="8">
    <source>
        <dbReference type="ARBA" id="ARBA00023033"/>
    </source>
</evidence>
<evidence type="ECO:0000313" key="12">
    <source>
        <dbReference type="Proteomes" id="UP000308199"/>
    </source>
</evidence>
<name>A0A4S4L3Q3_9AGAM</name>
<dbReference type="EMBL" id="SGPK01000273">
    <property type="protein sequence ID" value="THH05278.1"/>
    <property type="molecule type" value="Genomic_DNA"/>
</dbReference>
<sequence>MFLLITLLTSIVLSICWALYTLFIESLFSPLRNLPGPDGGSGLGINGHLASVLKLNTSRVTHEEYTSKYGRNVRIKGLGNFEDRLLTTDPVALAYVMNHTNEYQKPWQSRRVITRLIGEGSLLIGWVYGELTGRINAGMLAAEGQVHKRMRRVGTPAFSIQNMRAFIPVTFKKALELKDKWNAIIDARGGEPNHSNEYEKEKLPEGEKSGAKMDVCHWISRATFDVIGLAGFDYNFSAIQNEENELFLAYKDMFEIAISRGGGLWDIAIIYFPWLERLFPNEKTHIVRKSQEIIRRVGSHIIQEKTKRIVEGEKNGSGYEGIDFLSLLIKSNLSKDITPSQRISDEDLLANVNTFFFAGSDTTSLALTWVLFLLAADPAIQDRLRAEVREFSASFPILPSISEKDAWQEIWVGLDDLPYLNNVIRETLRIIPPVHSSIRVATQDDEIPTSEAIKMRDGSVKYGVKIRKGQFVHVPVESMNVDKEVWGEDAWMFNPDRWDNLPAAVLEQPGLYNHILSFSAGPRSCIGMRFSIIEMKSFLCILLSNFTFCQVEGERVIAANVVLTRPYVAGKFLEGSQCPLRVSRI</sequence>
<keyword evidence="12" id="KW-1185">Reference proteome</keyword>
<dbReference type="InterPro" id="IPR017972">
    <property type="entry name" value="Cyt_P450_CS"/>
</dbReference>
<keyword evidence="8 10" id="KW-0503">Monooxygenase</keyword>
<comment type="pathway">
    <text evidence="2">Secondary metabolite biosynthesis.</text>
</comment>
<evidence type="ECO:0000256" key="3">
    <source>
        <dbReference type="ARBA" id="ARBA00010617"/>
    </source>
</evidence>
<dbReference type="InterPro" id="IPR001128">
    <property type="entry name" value="Cyt_P450"/>
</dbReference>
<dbReference type="InterPro" id="IPR002401">
    <property type="entry name" value="Cyt_P450_E_grp-I"/>
</dbReference>
<comment type="similarity">
    <text evidence="3 10">Belongs to the cytochrome P450 family.</text>
</comment>
<dbReference type="PANTHER" id="PTHR24305">
    <property type="entry name" value="CYTOCHROME P450"/>
    <property type="match status" value="1"/>
</dbReference>
<keyword evidence="7 9" id="KW-0408">Iron</keyword>
<evidence type="ECO:0000313" key="11">
    <source>
        <dbReference type="EMBL" id="THH05278.1"/>
    </source>
</evidence>
<comment type="cofactor">
    <cofactor evidence="1 9">
        <name>heme</name>
        <dbReference type="ChEBI" id="CHEBI:30413"/>
    </cofactor>
</comment>
<evidence type="ECO:0000256" key="1">
    <source>
        <dbReference type="ARBA" id="ARBA00001971"/>
    </source>
</evidence>
<dbReference type="PANTHER" id="PTHR24305:SF166">
    <property type="entry name" value="CYTOCHROME P450 12A4, MITOCHONDRIAL-RELATED"/>
    <property type="match status" value="1"/>
</dbReference>
<dbReference type="InterPro" id="IPR036396">
    <property type="entry name" value="Cyt_P450_sf"/>
</dbReference>
<evidence type="ECO:0000256" key="2">
    <source>
        <dbReference type="ARBA" id="ARBA00005179"/>
    </source>
</evidence>
<dbReference type="Pfam" id="PF00067">
    <property type="entry name" value="p450"/>
    <property type="match status" value="1"/>
</dbReference>
<accession>A0A4S4L3Q3</accession>
<evidence type="ECO:0008006" key="13">
    <source>
        <dbReference type="Google" id="ProtNLM"/>
    </source>
</evidence>
<evidence type="ECO:0000256" key="6">
    <source>
        <dbReference type="ARBA" id="ARBA00023002"/>
    </source>
</evidence>
<keyword evidence="5 9" id="KW-0479">Metal-binding</keyword>
<dbReference type="PRINTS" id="PR00463">
    <property type="entry name" value="EP450I"/>
</dbReference>
<dbReference type="PRINTS" id="PR00385">
    <property type="entry name" value="P450"/>
</dbReference>
<protein>
    <recommendedName>
        <fullName evidence="13">Cytochrome P450</fullName>
    </recommendedName>
</protein>
<evidence type="ECO:0000256" key="10">
    <source>
        <dbReference type="RuleBase" id="RU000461"/>
    </source>
</evidence>
<dbReference type="PROSITE" id="PS00086">
    <property type="entry name" value="CYTOCHROME_P450"/>
    <property type="match status" value="1"/>
</dbReference>
<organism evidence="11 12">
    <name type="scientific">Phellinidium pouzarii</name>
    <dbReference type="NCBI Taxonomy" id="167371"/>
    <lineage>
        <taxon>Eukaryota</taxon>
        <taxon>Fungi</taxon>
        <taxon>Dikarya</taxon>
        <taxon>Basidiomycota</taxon>
        <taxon>Agaricomycotina</taxon>
        <taxon>Agaricomycetes</taxon>
        <taxon>Hymenochaetales</taxon>
        <taxon>Hymenochaetaceae</taxon>
        <taxon>Phellinidium</taxon>
    </lineage>
</organism>
<dbReference type="GO" id="GO:0005506">
    <property type="term" value="F:iron ion binding"/>
    <property type="evidence" value="ECO:0007669"/>
    <property type="project" value="InterPro"/>
</dbReference>
<dbReference type="SUPFAM" id="SSF48264">
    <property type="entry name" value="Cytochrome P450"/>
    <property type="match status" value="1"/>
</dbReference>